<dbReference type="PANTHER" id="PTHR43117">
    <property type="entry name" value="OSMOPROTECTANT IMPORT ATP-BINDING PROTEIN OSMV"/>
    <property type="match status" value="1"/>
</dbReference>
<evidence type="ECO:0000313" key="10">
    <source>
        <dbReference type="Proteomes" id="UP000669317"/>
    </source>
</evidence>
<keyword evidence="10" id="KW-1185">Reference proteome</keyword>
<evidence type="ECO:0000256" key="2">
    <source>
        <dbReference type="ARBA" id="ARBA00022448"/>
    </source>
</evidence>
<comment type="function">
    <text evidence="5">Involved in beta-(1--&gt;2)glucan export. Transmembrane domains (TMD) form a pore in the inner membrane and the ATP-binding domain (NBD) is responsible for energy generation.</text>
</comment>
<dbReference type="FunFam" id="3.40.50.300:FF:000425">
    <property type="entry name" value="Probable ABC transporter, ATP-binding subunit"/>
    <property type="match status" value="1"/>
</dbReference>
<reference evidence="8 9" key="1">
    <citation type="submission" date="2018-03" db="EMBL/GenBank/DDBJ databases">
        <authorList>
            <person name="Gully D."/>
        </authorList>
    </citation>
    <scope>NUCLEOTIDE SEQUENCE [LARGE SCALE GENOMIC DNA]</scope>
    <source>
        <strain evidence="8">ORS3257</strain>
    </source>
</reference>
<dbReference type="Gene3D" id="3.40.50.300">
    <property type="entry name" value="P-loop containing nucleotide triphosphate hydrolases"/>
    <property type="match status" value="1"/>
</dbReference>
<dbReference type="InterPro" id="IPR003593">
    <property type="entry name" value="AAA+_ATPase"/>
</dbReference>
<dbReference type="InterPro" id="IPR003439">
    <property type="entry name" value="ABC_transporter-like_ATP-bd"/>
</dbReference>
<gene>
    <name evidence="8" type="ORF">BRAD3257_2748</name>
    <name evidence="7" type="ORF">JWS04_22300</name>
</gene>
<evidence type="ECO:0000256" key="1">
    <source>
        <dbReference type="ARBA" id="ARBA00005417"/>
    </source>
</evidence>
<dbReference type="KEGG" id="bvz:BRAD3257_2748"/>
<evidence type="ECO:0000313" key="9">
    <source>
        <dbReference type="Proteomes" id="UP000246085"/>
    </source>
</evidence>
<dbReference type="EMBL" id="LS398110">
    <property type="protein sequence ID" value="SPP93816.1"/>
    <property type="molecule type" value="Genomic_DNA"/>
</dbReference>
<keyword evidence="2" id="KW-0813">Transport</keyword>
<dbReference type="Pfam" id="PF00005">
    <property type="entry name" value="ABC_tran"/>
    <property type="match status" value="1"/>
</dbReference>
<dbReference type="RefSeq" id="WP_122402046.1">
    <property type="nucleotide sequence ID" value="NZ_JAGIKT010000050.1"/>
</dbReference>
<dbReference type="AlphaFoldDB" id="A0A2U3PXI9"/>
<dbReference type="PROSITE" id="PS00211">
    <property type="entry name" value="ABC_TRANSPORTER_1"/>
    <property type="match status" value="1"/>
</dbReference>
<evidence type="ECO:0000256" key="5">
    <source>
        <dbReference type="ARBA" id="ARBA00024722"/>
    </source>
</evidence>
<dbReference type="SMART" id="SM00382">
    <property type="entry name" value="AAA"/>
    <property type="match status" value="1"/>
</dbReference>
<sequence>MPSKLAISYQEVTKRFGFLAAVDDVSLDIAEGEFLAIVGGSGSGKTTLLRLTNRLIEADGGTVMVEGEDVRSVDPVALRRRIGYVFQSGGLFPHLSVADNIGITPKLLGEPAVAIAGRIDELLELVQLDGASHRDRLPEALSGGQRQRVGVARALAAKPRIVLMDEPFGALDPLTRDALGEDYRALHRKLGLTTVMITHDMTEAILLADRIAVMRGGRLLAQGTPAELSSSSDDYVLELLSTPRRQVGRLNALLPQSGAA</sequence>
<dbReference type="PROSITE" id="PS50893">
    <property type="entry name" value="ABC_TRANSPORTER_2"/>
    <property type="match status" value="1"/>
</dbReference>
<dbReference type="InterPro" id="IPR027417">
    <property type="entry name" value="P-loop_NTPase"/>
</dbReference>
<dbReference type="GO" id="GO:0005524">
    <property type="term" value="F:ATP binding"/>
    <property type="evidence" value="ECO:0007669"/>
    <property type="project" value="UniProtKB-KW"/>
</dbReference>
<name>A0A2U3PXI9_9BRAD</name>
<dbReference type="PANTHER" id="PTHR43117:SF4">
    <property type="entry name" value="OSMOPROTECTANT IMPORT ATP-BINDING PROTEIN OSMV"/>
    <property type="match status" value="1"/>
</dbReference>
<dbReference type="GO" id="GO:0015697">
    <property type="term" value="P:quaternary ammonium group transport"/>
    <property type="evidence" value="ECO:0007669"/>
    <property type="project" value="UniProtKB-ARBA"/>
</dbReference>
<comment type="similarity">
    <text evidence="1">Belongs to the ABC transporter superfamily.</text>
</comment>
<evidence type="ECO:0000256" key="4">
    <source>
        <dbReference type="ARBA" id="ARBA00022840"/>
    </source>
</evidence>
<dbReference type="EMBL" id="JAGIKT010000050">
    <property type="protein sequence ID" value="MBP0113769.1"/>
    <property type="molecule type" value="Genomic_DNA"/>
</dbReference>
<proteinExistence type="inferred from homology"/>
<reference evidence="7 10" key="2">
    <citation type="submission" date="2021-03" db="EMBL/GenBank/DDBJ databases">
        <title>Genome Sequence of Bradyrhizobium vignae strain ISRA400.</title>
        <authorList>
            <person name="Tisa L.S."/>
            <person name="Svistoonoff S."/>
            <person name="Hocher V."/>
            <person name="Fall S."/>
            <person name="Zaiya A."/>
            <person name="Naing D."/>
            <person name="Niang N."/>
            <person name="Diouf A."/>
            <person name="Dasylva M.C."/>
            <person name="Toure O."/>
            <person name="Gueye M."/>
            <person name="Gully D."/>
            <person name="Tisseyre P."/>
            <person name="Simpson S."/>
            <person name="Morris K."/>
            <person name="Thomas W.K."/>
        </authorList>
    </citation>
    <scope>NUCLEOTIDE SEQUENCE [LARGE SCALE GENOMIC DNA]</scope>
    <source>
        <strain evidence="7 10">ISRA400</strain>
    </source>
</reference>
<evidence type="ECO:0000313" key="7">
    <source>
        <dbReference type="EMBL" id="MBP0113769.1"/>
    </source>
</evidence>
<dbReference type="Proteomes" id="UP000669317">
    <property type="component" value="Unassembled WGS sequence"/>
</dbReference>
<evidence type="ECO:0000256" key="3">
    <source>
        <dbReference type="ARBA" id="ARBA00022741"/>
    </source>
</evidence>
<dbReference type="Proteomes" id="UP000246085">
    <property type="component" value="Chromosome BRAD3257"/>
</dbReference>
<dbReference type="GO" id="GO:0016887">
    <property type="term" value="F:ATP hydrolysis activity"/>
    <property type="evidence" value="ECO:0007669"/>
    <property type="project" value="InterPro"/>
</dbReference>
<organism evidence="8 9">
    <name type="scientific">Bradyrhizobium vignae</name>
    <dbReference type="NCBI Taxonomy" id="1549949"/>
    <lineage>
        <taxon>Bacteria</taxon>
        <taxon>Pseudomonadati</taxon>
        <taxon>Pseudomonadota</taxon>
        <taxon>Alphaproteobacteria</taxon>
        <taxon>Hyphomicrobiales</taxon>
        <taxon>Nitrobacteraceae</taxon>
        <taxon>Bradyrhizobium</taxon>
    </lineage>
</organism>
<keyword evidence="4 7" id="KW-0067">ATP-binding</keyword>
<accession>A0A2U3PXI9</accession>
<evidence type="ECO:0000313" key="8">
    <source>
        <dbReference type="EMBL" id="SPP93816.1"/>
    </source>
</evidence>
<dbReference type="InterPro" id="IPR017871">
    <property type="entry name" value="ABC_transporter-like_CS"/>
</dbReference>
<dbReference type="SUPFAM" id="SSF52540">
    <property type="entry name" value="P-loop containing nucleoside triphosphate hydrolases"/>
    <property type="match status" value="1"/>
</dbReference>
<feature type="domain" description="ABC transporter" evidence="6">
    <location>
        <begin position="7"/>
        <end position="241"/>
    </location>
</feature>
<evidence type="ECO:0000259" key="6">
    <source>
        <dbReference type="PROSITE" id="PS50893"/>
    </source>
</evidence>
<keyword evidence="3" id="KW-0547">Nucleotide-binding</keyword>
<protein>
    <submittedName>
        <fullName evidence="8">ABC-type proline/glycine betaine transport system, ATPase component</fullName>
    </submittedName>
    <submittedName>
        <fullName evidence="7">ATP-binding cassette domain-containing protein</fullName>
    </submittedName>
</protein>